<comment type="caution">
    <text evidence="1">The sequence shown here is derived from an EMBL/GenBank/DDBJ whole genome shotgun (WGS) entry which is preliminary data.</text>
</comment>
<dbReference type="EMBL" id="CAJNRD030001124">
    <property type="protein sequence ID" value="CAG5109031.1"/>
    <property type="molecule type" value="Genomic_DNA"/>
</dbReference>
<gene>
    <name evidence="1" type="ORF">HICCMSTLAB_LOCUS13667</name>
</gene>
<name>A0A8J2HU50_COTCN</name>
<evidence type="ECO:0000313" key="1">
    <source>
        <dbReference type="EMBL" id="CAG5109031.1"/>
    </source>
</evidence>
<accession>A0A8J2HU50</accession>
<proteinExistence type="predicted"/>
<sequence>MSLYITHDLRLRVNPWNICGLFPQPPRRAVWIRYIKRRDADRTSEIQHTSTESRDKSRSRSINGIRYRRTFELERSMDYLRYPPLGNCQSIQPSNPTIRPSHTINVTTKFSELVECSMWLSFSLLATLINVGVSLSESAEYEQNELLSPSTFNLV</sequence>
<protein>
    <submittedName>
        <fullName evidence="1">Uncharacterized protein</fullName>
    </submittedName>
</protein>
<evidence type="ECO:0000313" key="2">
    <source>
        <dbReference type="Proteomes" id="UP000786811"/>
    </source>
</evidence>
<dbReference type="AlphaFoldDB" id="A0A8J2HU50"/>
<reference evidence="1" key="1">
    <citation type="submission" date="2021-04" db="EMBL/GenBank/DDBJ databases">
        <authorList>
            <person name="Chebbi M.A.C M."/>
        </authorList>
    </citation>
    <scope>NUCLEOTIDE SEQUENCE</scope>
</reference>
<organism evidence="1 2">
    <name type="scientific">Cotesia congregata</name>
    <name type="common">Parasitoid wasp</name>
    <name type="synonym">Apanteles congregatus</name>
    <dbReference type="NCBI Taxonomy" id="51543"/>
    <lineage>
        <taxon>Eukaryota</taxon>
        <taxon>Metazoa</taxon>
        <taxon>Ecdysozoa</taxon>
        <taxon>Arthropoda</taxon>
        <taxon>Hexapoda</taxon>
        <taxon>Insecta</taxon>
        <taxon>Pterygota</taxon>
        <taxon>Neoptera</taxon>
        <taxon>Endopterygota</taxon>
        <taxon>Hymenoptera</taxon>
        <taxon>Apocrita</taxon>
        <taxon>Ichneumonoidea</taxon>
        <taxon>Braconidae</taxon>
        <taxon>Microgastrinae</taxon>
        <taxon>Cotesia</taxon>
    </lineage>
</organism>
<dbReference type="Proteomes" id="UP000786811">
    <property type="component" value="Unassembled WGS sequence"/>
</dbReference>
<keyword evidence="2" id="KW-1185">Reference proteome</keyword>